<keyword evidence="3" id="KW-0540">Nuclease</keyword>
<dbReference type="SUPFAM" id="SSF88723">
    <property type="entry name" value="PIN domain-like"/>
    <property type="match status" value="1"/>
</dbReference>
<dbReference type="Pfam" id="PF01850">
    <property type="entry name" value="PIN"/>
    <property type="match status" value="1"/>
</dbReference>
<evidence type="ECO:0000256" key="6">
    <source>
        <dbReference type="ARBA" id="ARBA00022842"/>
    </source>
</evidence>
<evidence type="ECO:0000256" key="2">
    <source>
        <dbReference type="ARBA" id="ARBA00022649"/>
    </source>
</evidence>
<name>A0A401INF1_APHSA</name>
<evidence type="ECO:0000256" key="3">
    <source>
        <dbReference type="ARBA" id="ARBA00022722"/>
    </source>
</evidence>
<dbReference type="GO" id="GO:0046872">
    <property type="term" value="F:metal ion binding"/>
    <property type="evidence" value="ECO:0007669"/>
    <property type="project" value="UniProtKB-KW"/>
</dbReference>
<dbReference type="PANTHER" id="PTHR33653">
    <property type="entry name" value="RIBONUCLEASE VAPC2"/>
    <property type="match status" value="1"/>
</dbReference>
<dbReference type="Gene3D" id="3.40.50.1010">
    <property type="entry name" value="5'-nuclease"/>
    <property type="match status" value="1"/>
</dbReference>
<dbReference type="GO" id="GO:0016787">
    <property type="term" value="F:hydrolase activity"/>
    <property type="evidence" value="ECO:0007669"/>
    <property type="project" value="UniProtKB-KW"/>
</dbReference>
<comment type="caution">
    <text evidence="9">The sequence shown here is derived from an EMBL/GenBank/DDBJ whole genome shotgun (WGS) entry which is preliminary data.</text>
</comment>
<proteinExistence type="inferred from homology"/>
<dbReference type="PANTHER" id="PTHR33653:SF1">
    <property type="entry name" value="RIBONUCLEASE VAPC2"/>
    <property type="match status" value="1"/>
</dbReference>
<accession>A0A401INF1</accession>
<protein>
    <recommendedName>
        <fullName evidence="8">PIN domain-containing protein</fullName>
    </recommendedName>
</protein>
<dbReference type="InterPro" id="IPR050556">
    <property type="entry name" value="Type_II_TA_system_RNase"/>
</dbReference>
<comment type="similarity">
    <text evidence="7">Belongs to the PINc/VapC protein family.</text>
</comment>
<comment type="cofactor">
    <cofactor evidence="1">
        <name>Mg(2+)</name>
        <dbReference type="ChEBI" id="CHEBI:18420"/>
    </cofactor>
</comment>
<evidence type="ECO:0000256" key="7">
    <source>
        <dbReference type="ARBA" id="ARBA00038093"/>
    </source>
</evidence>
<evidence type="ECO:0000313" key="10">
    <source>
        <dbReference type="Proteomes" id="UP000287247"/>
    </source>
</evidence>
<keyword evidence="4" id="KW-0479">Metal-binding</keyword>
<evidence type="ECO:0000256" key="4">
    <source>
        <dbReference type="ARBA" id="ARBA00022723"/>
    </source>
</evidence>
<evidence type="ECO:0000313" key="9">
    <source>
        <dbReference type="EMBL" id="GBF82790.1"/>
    </source>
</evidence>
<gene>
    <name evidence="9" type="ORF">AsFPU1_4224</name>
</gene>
<dbReference type="OrthoDB" id="9796690at2"/>
<dbReference type="Proteomes" id="UP000287247">
    <property type="component" value="Unassembled WGS sequence"/>
</dbReference>
<organism evidence="9 10">
    <name type="scientific">Aphanothece sacrum FPU1</name>
    <dbReference type="NCBI Taxonomy" id="1920663"/>
    <lineage>
        <taxon>Bacteria</taxon>
        <taxon>Bacillati</taxon>
        <taxon>Cyanobacteriota</taxon>
        <taxon>Cyanophyceae</taxon>
        <taxon>Oscillatoriophycideae</taxon>
        <taxon>Chroococcales</taxon>
        <taxon>Aphanothecaceae</taxon>
        <taxon>Aphanothece</taxon>
    </lineage>
</organism>
<dbReference type="RefSeq" id="WP_124975918.1">
    <property type="nucleotide sequence ID" value="NZ_BDQK01000017.1"/>
</dbReference>
<keyword evidence="5" id="KW-0378">Hydrolase</keyword>
<dbReference type="CDD" id="cd09881">
    <property type="entry name" value="PIN_VapC4-5_FitB-like"/>
    <property type="match status" value="1"/>
</dbReference>
<dbReference type="InterPro" id="IPR029060">
    <property type="entry name" value="PIN-like_dom_sf"/>
</dbReference>
<keyword evidence="10" id="KW-1185">Reference proteome</keyword>
<keyword evidence="2" id="KW-1277">Toxin-antitoxin system</keyword>
<reference evidence="10" key="1">
    <citation type="submission" date="2017-05" db="EMBL/GenBank/DDBJ databases">
        <title>Physiological properties and genetic analysis related to exopolysaccharide production of fresh-water unicellular cyanobacterium Aphanothece sacrum, Suizenji Nori, that has been cultured as a food source in Japan.</title>
        <authorList>
            <person name="Kanesaki Y."/>
            <person name="Yoshikawa S."/>
            <person name="Ohki K."/>
        </authorList>
    </citation>
    <scope>NUCLEOTIDE SEQUENCE [LARGE SCALE GENOMIC DNA]</scope>
    <source>
        <strain evidence="10">FPU1</strain>
    </source>
</reference>
<feature type="domain" description="PIN" evidence="8">
    <location>
        <begin position="3"/>
        <end position="124"/>
    </location>
</feature>
<evidence type="ECO:0000259" key="8">
    <source>
        <dbReference type="Pfam" id="PF01850"/>
    </source>
</evidence>
<keyword evidence="6" id="KW-0460">Magnesium</keyword>
<evidence type="ECO:0000256" key="1">
    <source>
        <dbReference type="ARBA" id="ARBA00001946"/>
    </source>
</evidence>
<dbReference type="AlphaFoldDB" id="A0A401INF1"/>
<dbReference type="GO" id="GO:0004518">
    <property type="term" value="F:nuclease activity"/>
    <property type="evidence" value="ECO:0007669"/>
    <property type="project" value="UniProtKB-KW"/>
</dbReference>
<sequence length="133" mass="15133">MKYLLDTNICIYLIKKKPFKVFEKFKNIEPGDIGVSSITVAELKYGVYKSQHLEKNKVALTQFLIPLEIVSFDVNATVIYGQIRANLEREGMIIGAMDMLIAAQAVALDLILITNNIKEFTRVPNLKLENWID</sequence>
<dbReference type="EMBL" id="BDQK01000017">
    <property type="protein sequence ID" value="GBF82790.1"/>
    <property type="molecule type" value="Genomic_DNA"/>
</dbReference>
<evidence type="ECO:0000256" key="5">
    <source>
        <dbReference type="ARBA" id="ARBA00022801"/>
    </source>
</evidence>
<dbReference type="InterPro" id="IPR002716">
    <property type="entry name" value="PIN_dom"/>
</dbReference>